<feature type="region of interest" description="Disordered" evidence="1">
    <location>
        <begin position="779"/>
        <end position="823"/>
    </location>
</feature>
<evidence type="ECO:0000259" key="4">
    <source>
        <dbReference type="Pfam" id="PF25863"/>
    </source>
</evidence>
<reference evidence="6" key="1">
    <citation type="journal article" date="2017" name="Acta Aliment.">
        <title>Plant polysaccharide degrading enzyme system of Thermpbifida cellulosilytica TB100 revealed by de novo genome project data.</title>
        <authorList>
            <person name="Toth A."/>
            <person name="Baka E."/>
            <person name="Luzics S."/>
            <person name="Bata-Vidacs I."/>
            <person name="Nagy I."/>
            <person name="Balint B."/>
            <person name="Herceg R."/>
            <person name="Olasz F."/>
            <person name="Wilk T."/>
            <person name="Nagy T."/>
            <person name="Kriszt B."/>
            <person name="Nagy I."/>
            <person name="Kukolya J."/>
        </authorList>
    </citation>
    <scope>NUCLEOTIDE SEQUENCE [LARGE SCALE GENOMIC DNA]</scope>
    <source>
        <strain evidence="6">TB100</strain>
    </source>
</reference>
<dbReference type="Proteomes" id="UP000074382">
    <property type="component" value="Unassembled WGS sequence"/>
</dbReference>
<feature type="domain" description="Alkaline phosphatase-like protein PglZ N-terminal" evidence="3">
    <location>
        <begin position="33"/>
        <end position="124"/>
    </location>
</feature>
<evidence type="ECO:0000313" key="6">
    <source>
        <dbReference type="Proteomes" id="UP000074382"/>
    </source>
</evidence>
<dbReference type="InterPro" id="IPR058880">
    <property type="entry name" value="PglZ_N"/>
</dbReference>
<feature type="domain" description="Alkaline phosphatase-like protein PglZ second" evidence="2">
    <location>
        <begin position="193"/>
        <end position="338"/>
    </location>
</feature>
<feature type="compositionally biased region" description="Low complexity" evidence="1">
    <location>
        <begin position="782"/>
        <end position="813"/>
    </location>
</feature>
<sequence length="926" mass="99836">MAAPQDAPAVPLLGRRILEALLAHRLSAAGRDGDHPDARRRLVLVHGRYDPADSAEFTVRIDGSPRDVTVAQHSSVLGIAAAWHDHRAADPDGDSILVVVTDVPDAAIGWDLRGHAVRGRVLNADRVEIVRQRFGATRLDPRIRTERWLVDALLDAEPRDGWPQTGGVLTRATALRALVAARLDLSDRDAVPDADTLLAWSLTSTGPRWFAALDPAEQKEITDWLVEVAGPAVRPLMALVAEGRGRDAMPLGVVASAVHTSPGVDLARAGFALGSLFGRGVPTDGLAPFAAAVEGALARWLTDHRQDRSVLRGRALEVLWRADALAAEAGLSNDLAASLYLPSAFEARLRGLADSLSRSPEEAEEALSRLNEHRLAPLWRHRVRTAEAAVRLVRRLAHPGAGPTSVADGVTRHLADWGWADAALTVLWAGDPDADAHVAAAYTAVCRRVRQWRADLDAEFAWRLAQWARTADQAHTTGGCLLVENVLAEIVVPLYEDQKTPRKDQRVAPLVIVLDGMSSAVAVTLAAEVTEAGTWIEVAKKGRGAREAAVAMIPSVTRTSRAALLSGAPDEGGQAVEKEKFAEFWRKCRTTAALFHKADIAGEPGQRFSTELQTALADTSTVVGVVLNTIDEALDHSPQGNRTGWRLRDITHLEELLDAARSYGRPVVLVSDHGHVLDRGDSTPARTPDGQAEAARWRTGTPQEGEVAVSGPRVREGGGTVVVPWREDIRYAQRRGGYHGGVSLAEMTVPVLAFSPSPDLLSGEWEELGGHRVTPAWWTGGPAPQDAAASAAPTGRTAALSAPPRAEQPAAVPAPEPEPEETRTTLGWQIVESKVYKEQRKYVPAKRWTPDRVAAVIDALVEAGGTMSAMAAASRADFRRTQTDGLMTVLQRLLNVESYPVLEIIDNGARLRLNVPLARQQFRLDE</sequence>
<gene>
    <name evidence="5" type="ORF">AC529_15680</name>
</gene>
<dbReference type="InterPro" id="IPR017850">
    <property type="entry name" value="Alkaline_phosphatase_core_sf"/>
</dbReference>
<dbReference type="NCBIfam" id="NF033446">
    <property type="entry name" value="BREX_PglZ_2"/>
    <property type="match status" value="1"/>
</dbReference>
<dbReference type="PATRIC" id="fig|665004.4.peg.1226"/>
<evidence type="ECO:0000256" key="1">
    <source>
        <dbReference type="SAM" id="MobiDB-lite"/>
    </source>
</evidence>
<name>A0A147KER4_THECS</name>
<protein>
    <submittedName>
        <fullName evidence="5">Uncharacterized protein</fullName>
    </submittedName>
</protein>
<dbReference type="InterPro" id="IPR058882">
    <property type="entry name" value="PglZ_C"/>
</dbReference>
<feature type="domain" description="Alkaline phosphatase-like protein PglZ C-terminal" evidence="4">
    <location>
        <begin position="823"/>
        <end position="923"/>
    </location>
</feature>
<dbReference type="InterPro" id="IPR047992">
    <property type="entry name" value="BREX_PglZ"/>
</dbReference>
<evidence type="ECO:0000313" key="5">
    <source>
        <dbReference type="EMBL" id="KUP95796.1"/>
    </source>
</evidence>
<dbReference type="InterPro" id="IPR058881">
    <property type="entry name" value="PglZ_2nd"/>
</dbReference>
<feature type="region of interest" description="Disordered" evidence="1">
    <location>
        <begin position="675"/>
        <end position="711"/>
    </location>
</feature>
<dbReference type="STRING" id="665004.AC529_15680"/>
<accession>A0A147KER4</accession>
<dbReference type="Pfam" id="PF25863">
    <property type="entry name" value="PglZ_C"/>
    <property type="match status" value="1"/>
</dbReference>
<evidence type="ECO:0000259" key="2">
    <source>
        <dbReference type="Pfam" id="PF25861"/>
    </source>
</evidence>
<dbReference type="SUPFAM" id="SSF53649">
    <property type="entry name" value="Alkaline phosphatase-like"/>
    <property type="match status" value="1"/>
</dbReference>
<comment type="caution">
    <text evidence="5">The sequence shown here is derived from an EMBL/GenBank/DDBJ whole genome shotgun (WGS) entry which is preliminary data.</text>
</comment>
<dbReference type="OrthoDB" id="6725302at2"/>
<keyword evidence="6" id="KW-1185">Reference proteome</keyword>
<dbReference type="EMBL" id="LGEM01000108">
    <property type="protein sequence ID" value="KUP95796.1"/>
    <property type="molecule type" value="Genomic_DNA"/>
</dbReference>
<dbReference type="RefSeq" id="WP_068754114.1">
    <property type="nucleotide sequence ID" value="NZ_KQ950180.1"/>
</dbReference>
<dbReference type="AlphaFoldDB" id="A0A147KER4"/>
<dbReference type="Pfam" id="PF08665">
    <property type="entry name" value="PglZ"/>
    <property type="match status" value="1"/>
</dbReference>
<proteinExistence type="predicted"/>
<dbReference type="Pfam" id="PF25862">
    <property type="entry name" value="PglZ_1st"/>
    <property type="match status" value="1"/>
</dbReference>
<dbReference type="Pfam" id="PF25861">
    <property type="entry name" value="PglZ_2nd"/>
    <property type="match status" value="1"/>
</dbReference>
<organism evidence="5 6">
    <name type="scientific">Thermobifida cellulosilytica TB100</name>
    <dbReference type="NCBI Taxonomy" id="665004"/>
    <lineage>
        <taxon>Bacteria</taxon>
        <taxon>Bacillati</taxon>
        <taxon>Actinomycetota</taxon>
        <taxon>Actinomycetes</taxon>
        <taxon>Streptosporangiales</taxon>
        <taxon>Nocardiopsidaceae</taxon>
        <taxon>Thermobifida</taxon>
    </lineage>
</organism>
<evidence type="ECO:0000259" key="3">
    <source>
        <dbReference type="Pfam" id="PF25862"/>
    </source>
</evidence>